<dbReference type="FunCoup" id="E2BBF5">
    <property type="interactions" value="75"/>
</dbReference>
<accession>E2BBF5</accession>
<keyword evidence="3" id="KW-0408">Iron</keyword>
<keyword evidence="5" id="KW-0223">Dioxygenase</keyword>
<evidence type="ECO:0000256" key="1">
    <source>
        <dbReference type="ARBA" id="ARBA00001962"/>
    </source>
</evidence>
<evidence type="ECO:0000313" key="5">
    <source>
        <dbReference type="EMBL" id="EFN86992.1"/>
    </source>
</evidence>
<dbReference type="OMA" id="KYSEDNW"/>
<keyword evidence="2" id="KW-0479">Metal-binding</keyword>
<dbReference type="PANTHER" id="PTHR20883:SF15">
    <property type="entry name" value="PHYTANOYL-COA DIOXYGENASE DOMAIN-CONTAINING PROTEIN 1"/>
    <property type="match status" value="1"/>
</dbReference>
<comment type="cofactor">
    <cofactor evidence="1">
        <name>Fe cation</name>
        <dbReference type="ChEBI" id="CHEBI:24875"/>
    </cofactor>
</comment>
<organism evidence="6">
    <name type="scientific">Harpegnathos saltator</name>
    <name type="common">Jerdon's jumping ant</name>
    <dbReference type="NCBI Taxonomy" id="610380"/>
    <lineage>
        <taxon>Eukaryota</taxon>
        <taxon>Metazoa</taxon>
        <taxon>Ecdysozoa</taxon>
        <taxon>Arthropoda</taxon>
        <taxon>Hexapoda</taxon>
        <taxon>Insecta</taxon>
        <taxon>Pterygota</taxon>
        <taxon>Neoptera</taxon>
        <taxon>Endopterygota</taxon>
        <taxon>Hymenoptera</taxon>
        <taxon>Apocrita</taxon>
        <taxon>Aculeata</taxon>
        <taxon>Formicoidea</taxon>
        <taxon>Formicidae</taxon>
        <taxon>Ponerinae</taxon>
        <taxon>Ponerini</taxon>
        <taxon>Harpegnathos</taxon>
    </lineage>
</organism>
<dbReference type="PANTHER" id="PTHR20883">
    <property type="entry name" value="PHYTANOYL-COA DIOXYGENASE DOMAIN CONTAINING 1"/>
    <property type="match status" value="1"/>
</dbReference>
<dbReference type="AlphaFoldDB" id="E2BBF5"/>
<evidence type="ECO:0000256" key="2">
    <source>
        <dbReference type="ARBA" id="ARBA00022723"/>
    </source>
</evidence>
<keyword evidence="6" id="KW-1185">Reference proteome</keyword>
<reference evidence="5 6" key="1">
    <citation type="journal article" date="2010" name="Science">
        <title>Genomic comparison of the ants Camponotus floridanus and Harpegnathos saltator.</title>
        <authorList>
            <person name="Bonasio R."/>
            <person name="Zhang G."/>
            <person name="Ye C."/>
            <person name="Mutti N.S."/>
            <person name="Fang X."/>
            <person name="Qin N."/>
            <person name="Donahue G."/>
            <person name="Yang P."/>
            <person name="Li Q."/>
            <person name="Li C."/>
            <person name="Zhang P."/>
            <person name="Huang Z."/>
            <person name="Berger S.L."/>
            <person name="Reinberg D."/>
            <person name="Wang J."/>
            <person name="Liebig J."/>
        </authorList>
    </citation>
    <scope>NUCLEOTIDE SEQUENCE [LARGE SCALE GENOMIC DNA]</scope>
    <source>
        <strain evidence="5 6">R22 G/1</strain>
    </source>
</reference>
<dbReference type="OrthoDB" id="445007at2759"/>
<dbReference type="SUPFAM" id="SSF51197">
    <property type="entry name" value="Clavaminate synthase-like"/>
    <property type="match status" value="1"/>
</dbReference>
<dbReference type="Gene3D" id="2.60.120.620">
    <property type="entry name" value="q2cbj1_9rhob like domain"/>
    <property type="match status" value="1"/>
</dbReference>
<evidence type="ECO:0000256" key="3">
    <source>
        <dbReference type="ARBA" id="ARBA00023004"/>
    </source>
</evidence>
<evidence type="ECO:0000313" key="6">
    <source>
        <dbReference type="Proteomes" id="UP000008237"/>
    </source>
</evidence>
<evidence type="ECO:0000256" key="4">
    <source>
        <dbReference type="ARBA" id="ARBA00038356"/>
    </source>
</evidence>
<proteinExistence type="inferred from homology"/>
<gene>
    <name evidence="5" type="ORF">EAI_01327</name>
</gene>
<protein>
    <submittedName>
        <fullName evidence="5">Phytanoyl-CoA dioxygenase domain-containing protein 1-like protein</fullName>
    </submittedName>
</protein>
<dbReference type="STRING" id="610380.E2BBF5"/>
<dbReference type="InParanoid" id="E2BBF5"/>
<comment type="similarity">
    <text evidence="4">Belongs to the PhyH family. PHYHD1 subfamily.</text>
</comment>
<dbReference type="Pfam" id="PF05721">
    <property type="entry name" value="PhyH"/>
    <property type="match status" value="1"/>
</dbReference>
<dbReference type="GO" id="GO:0046872">
    <property type="term" value="F:metal ion binding"/>
    <property type="evidence" value="ECO:0007669"/>
    <property type="project" value="UniProtKB-KW"/>
</dbReference>
<keyword evidence="5" id="KW-0560">Oxidoreductase</keyword>
<dbReference type="EMBL" id="GL447038">
    <property type="protein sequence ID" value="EFN86992.1"/>
    <property type="molecule type" value="Genomic_DNA"/>
</dbReference>
<dbReference type="Proteomes" id="UP000008237">
    <property type="component" value="Unassembled WGS sequence"/>
</dbReference>
<dbReference type="InterPro" id="IPR008775">
    <property type="entry name" value="Phytyl_CoA_dOase-like"/>
</dbReference>
<name>E2BBF5_HARSA</name>
<dbReference type="GO" id="GO:0051213">
    <property type="term" value="F:dioxygenase activity"/>
    <property type="evidence" value="ECO:0007669"/>
    <property type="project" value="UniProtKB-KW"/>
</dbReference>
<sequence>MGYAVLQDFLRPHEVEELKFHGQQFTKNLPSESERRIFDATNVSQAKEQYFLDSANQINVFFEAEALENDGTLKVEPEISLNKVGHALHWLNPTFKKYTFDERVKEVAFQLNYKEPAICQSMYIYKNPTIGSEVTTHQDATYLYTEPETLLGFWIALDDATQENGCLWIAAGSHKSGVHRRFIRNKDPSSKELLIYDKAEPHYSQSCFTPVPVRKGTCILLHGQVLHFSAPNRNNVPRHAYTFHIIETQDVIYAKDNWLQPPACGFPKLYLN</sequence>